<comment type="caution">
    <text evidence="5">The sequence shown here is derived from an EMBL/GenBank/DDBJ whole genome shotgun (WGS) entry which is preliminary data.</text>
</comment>
<dbReference type="OrthoDB" id="214086at2"/>
<accession>A0A2U3DA26</accession>
<dbReference type="RefSeq" id="WP_109430161.1">
    <property type="nucleotide sequence ID" value="NZ_MPDK01000006.1"/>
</dbReference>
<dbReference type="Gene3D" id="1.10.10.10">
    <property type="entry name" value="Winged helix-like DNA-binding domain superfamily/Winged helix DNA-binding domain"/>
    <property type="match status" value="1"/>
</dbReference>
<gene>
    <name evidence="5" type="ORF">BM613_05470</name>
</gene>
<evidence type="ECO:0000259" key="4">
    <source>
        <dbReference type="PROSITE" id="PS50949"/>
    </source>
</evidence>
<proteinExistence type="predicted"/>
<dbReference type="GO" id="GO:0003677">
    <property type="term" value="F:DNA binding"/>
    <property type="evidence" value="ECO:0007669"/>
    <property type="project" value="UniProtKB-KW"/>
</dbReference>
<keyword evidence="3" id="KW-0804">Transcription</keyword>
<dbReference type="Pfam" id="PF07729">
    <property type="entry name" value="FCD"/>
    <property type="match status" value="1"/>
</dbReference>
<evidence type="ECO:0000256" key="3">
    <source>
        <dbReference type="ARBA" id="ARBA00023163"/>
    </source>
</evidence>
<protein>
    <recommendedName>
        <fullName evidence="4">HTH gntR-type domain-containing protein</fullName>
    </recommendedName>
</protein>
<dbReference type="Pfam" id="PF00392">
    <property type="entry name" value="GntR"/>
    <property type="match status" value="1"/>
</dbReference>
<evidence type="ECO:0000256" key="2">
    <source>
        <dbReference type="ARBA" id="ARBA00023125"/>
    </source>
</evidence>
<dbReference type="SUPFAM" id="SSF46785">
    <property type="entry name" value="Winged helix' DNA-binding domain"/>
    <property type="match status" value="1"/>
</dbReference>
<reference evidence="5 6" key="1">
    <citation type="submission" date="2016-11" db="EMBL/GenBank/DDBJ databases">
        <title>Comparative genomics of Acidibacillus ferroxidans species.</title>
        <authorList>
            <person name="Oliveira G."/>
            <person name="Nunes G."/>
            <person name="Oliveira R."/>
            <person name="Araujo F."/>
            <person name="Salim A."/>
            <person name="Scholte L."/>
            <person name="Morais D."/>
            <person name="Nancucheo I."/>
            <person name="Johnson D.B."/>
            <person name="Grail B."/>
            <person name="Bittencourt J."/>
            <person name="Valadares R."/>
        </authorList>
    </citation>
    <scope>NUCLEOTIDE SEQUENCE [LARGE SCALE GENOMIC DNA]</scope>
    <source>
        <strain evidence="5 6">Y002</strain>
    </source>
</reference>
<dbReference type="InterPro" id="IPR036388">
    <property type="entry name" value="WH-like_DNA-bd_sf"/>
</dbReference>
<dbReference type="CDD" id="cd07377">
    <property type="entry name" value="WHTH_GntR"/>
    <property type="match status" value="1"/>
</dbReference>
<dbReference type="Proteomes" id="UP000245380">
    <property type="component" value="Unassembled WGS sequence"/>
</dbReference>
<evidence type="ECO:0000313" key="5">
    <source>
        <dbReference type="EMBL" id="PWI58112.1"/>
    </source>
</evidence>
<dbReference type="SMART" id="SM00345">
    <property type="entry name" value="HTH_GNTR"/>
    <property type="match status" value="1"/>
</dbReference>
<dbReference type="PANTHER" id="PTHR43537:SF5">
    <property type="entry name" value="UXU OPERON TRANSCRIPTIONAL REGULATOR"/>
    <property type="match status" value="1"/>
</dbReference>
<keyword evidence="2" id="KW-0238">DNA-binding</keyword>
<dbReference type="InterPro" id="IPR000524">
    <property type="entry name" value="Tscrpt_reg_HTH_GntR"/>
</dbReference>
<dbReference type="SMART" id="SM00895">
    <property type="entry name" value="FCD"/>
    <property type="match status" value="1"/>
</dbReference>
<evidence type="ECO:0000256" key="1">
    <source>
        <dbReference type="ARBA" id="ARBA00023015"/>
    </source>
</evidence>
<dbReference type="PROSITE" id="PS50949">
    <property type="entry name" value="HTH_GNTR"/>
    <property type="match status" value="1"/>
</dbReference>
<dbReference type="EMBL" id="MPDK01000006">
    <property type="protein sequence ID" value="PWI58112.1"/>
    <property type="molecule type" value="Genomic_DNA"/>
</dbReference>
<dbReference type="Gene3D" id="1.20.120.530">
    <property type="entry name" value="GntR ligand-binding domain-like"/>
    <property type="match status" value="1"/>
</dbReference>
<evidence type="ECO:0000313" key="6">
    <source>
        <dbReference type="Proteomes" id="UP000245380"/>
    </source>
</evidence>
<organism evidence="5 6">
    <name type="scientific">Sulfoacidibacillus thermotolerans</name>
    <name type="common">Acidibacillus sulfuroxidans</name>
    <dbReference type="NCBI Taxonomy" id="1765684"/>
    <lineage>
        <taxon>Bacteria</taxon>
        <taxon>Bacillati</taxon>
        <taxon>Bacillota</taxon>
        <taxon>Bacilli</taxon>
        <taxon>Bacillales</taxon>
        <taxon>Alicyclobacillaceae</taxon>
        <taxon>Sulfoacidibacillus</taxon>
    </lineage>
</organism>
<dbReference type="GO" id="GO:0003700">
    <property type="term" value="F:DNA-binding transcription factor activity"/>
    <property type="evidence" value="ECO:0007669"/>
    <property type="project" value="InterPro"/>
</dbReference>
<keyword evidence="1" id="KW-0805">Transcription regulation</keyword>
<sequence length="248" mass="27389">MSKNKELTGKVLYREVAEQLEAAIMRGEWTSGQKLPPLSHLATRFGVSKAVIREACSLMVGAGVLELRHGDGTYVKMLTLDTVLRPVHAALLLGQSDLRALLEVGLWLEQGIAASAAQRRSENDCSYLAEALFYMESGRGNPELVVEGERMFHMGMVDASGNAMASNLLRILYHPLSSVLLLLGKEIQLHDLMIGMHRALYGSILNMDAEAAARQIELYRRTLQDRVAQLRQVPIAHQIESDGVINVE</sequence>
<feature type="domain" description="HTH gntR-type" evidence="4">
    <location>
        <begin position="10"/>
        <end position="78"/>
    </location>
</feature>
<name>A0A2U3DA26_SULT2</name>
<dbReference type="InterPro" id="IPR036390">
    <property type="entry name" value="WH_DNA-bd_sf"/>
</dbReference>
<keyword evidence="6" id="KW-1185">Reference proteome</keyword>
<dbReference type="PANTHER" id="PTHR43537">
    <property type="entry name" value="TRANSCRIPTIONAL REGULATOR, GNTR FAMILY"/>
    <property type="match status" value="1"/>
</dbReference>
<dbReference type="AlphaFoldDB" id="A0A2U3DA26"/>
<dbReference type="InterPro" id="IPR011711">
    <property type="entry name" value="GntR_C"/>
</dbReference>
<dbReference type="SUPFAM" id="SSF48008">
    <property type="entry name" value="GntR ligand-binding domain-like"/>
    <property type="match status" value="1"/>
</dbReference>
<dbReference type="InterPro" id="IPR008920">
    <property type="entry name" value="TF_FadR/GntR_C"/>
</dbReference>